<evidence type="ECO:0000313" key="3">
    <source>
        <dbReference type="Proteomes" id="UP000005640"/>
    </source>
</evidence>
<reference evidence="2" key="2">
    <citation type="journal article" date="2004" name="Nature">
        <title>The DNA sequence and comparative analysis of human chromosome 10.</title>
        <authorList>
            <person name="Deloukas P."/>
            <person name="Earthrowl M.E."/>
            <person name="Grafham D.V."/>
            <person name="Rubenfield M."/>
            <person name="French L."/>
            <person name="Steward C.A."/>
            <person name="Sims S.K."/>
            <person name="Jones M.C."/>
            <person name="Searle S."/>
            <person name="Scott C."/>
            <person name="Howe K."/>
            <person name="Hunt S.E."/>
            <person name="Andrews T.D."/>
            <person name="Gilbert J.G."/>
            <person name="Swarbreck D."/>
            <person name="Ashurst J.L."/>
            <person name="Taylor A."/>
            <person name="Battles J."/>
            <person name="Bird C.P."/>
            <person name="Ainscough R."/>
            <person name="Almeida J.P."/>
            <person name="Ashwell R.I."/>
            <person name="Ambrose K.D."/>
            <person name="Babbage A.K."/>
            <person name="Bagguley C.L."/>
            <person name="Bailey J."/>
            <person name="Banerjee R."/>
            <person name="Bates K."/>
            <person name="Beasley H."/>
            <person name="Bray-Allen S."/>
            <person name="Brown A.J."/>
            <person name="Brown J.Y."/>
            <person name="Burford D.C."/>
            <person name="Burrill W."/>
            <person name="Burton J."/>
            <person name="Cahill P."/>
            <person name="Camire D."/>
            <person name="Carter N.P."/>
            <person name="Chapman J.C."/>
            <person name="Clark S.Y."/>
            <person name="Clarke G."/>
            <person name="Clee C.M."/>
            <person name="Clegg S."/>
            <person name="Corby N."/>
            <person name="Coulson A."/>
            <person name="Dhami P."/>
            <person name="Dutta I."/>
            <person name="Dunn M."/>
            <person name="Faulkner L."/>
            <person name="Frankish A."/>
            <person name="Frankland J.A."/>
            <person name="Garner P."/>
            <person name="Garnett J."/>
            <person name="Gribble S."/>
            <person name="Griffiths C."/>
            <person name="Grocock R."/>
            <person name="Gustafson E."/>
            <person name="Hammond S."/>
            <person name="Harley J.L."/>
            <person name="Hart E."/>
            <person name="Heath P.D."/>
            <person name="Ho T.P."/>
            <person name="Hopkins B."/>
            <person name="Horne J."/>
            <person name="Howden P.J."/>
            <person name="Huckle E."/>
            <person name="Hynds C."/>
            <person name="Johnson C."/>
            <person name="Johnson D."/>
            <person name="Kana A."/>
            <person name="Kay M."/>
            <person name="Kimberley A.M."/>
            <person name="Kershaw J.K."/>
            <person name="Kokkinaki M."/>
            <person name="Laird G.K."/>
            <person name="Lawlor S."/>
            <person name="Lee H.M."/>
            <person name="Leongamornlert D.A."/>
            <person name="Laird G."/>
            <person name="Lloyd C."/>
            <person name="Lloyd D.M."/>
            <person name="Loveland J."/>
            <person name="Lovell J."/>
            <person name="McLaren S."/>
            <person name="McLay K.E."/>
            <person name="McMurray A."/>
            <person name="Mashreghi-Mohammadi M."/>
            <person name="Matthews L."/>
            <person name="Milne S."/>
            <person name="Nickerson T."/>
            <person name="Nguyen M."/>
            <person name="Overton-Larty E."/>
            <person name="Palmer S.A."/>
            <person name="Pearce A.V."/>
            <person name="Peck A.I."/>
            <person name="Pelan S."/>
            <person name="Phillimore B."/>
            <person name="Porter K."/>
            <person name="Rice C.M."/>
            <person name="Rogosin A."/>
            <person name="Ross M.T."/>
            <person name="Sarafidou T."/>
            <person name="Sehra H.K."/>
            <person name="Shownkeen R."/>
            <person name="Skuce C.D."/>
            <person name="Smith M."/>
            <person name="Standring L."/>
            <person name="Sycamore N."/>
            <person name="Tester J."/>
            <person name="Thorpe A."/>
            <person name="Torcasso W."/>
            <person name="Tracey A."/>
            <person name="Tromans A."/>
            <person name="Tsolas J."/>
            <person name="Wall M."/>
            <person name="Walsh J."/>
            <person name="Wang H."/>
            <person name="Weinstock K."/>
            <person name="West A.P."/>
            <person name="Willey D.L."/>
            <person name="Whitehead S.L."/>
            <person name="Wilming L."/>
            <person name="Wray P.W."/>
            <person name="Young L."/>
            <person name="Chen Y."/>
            <person name="Lovering R.C."/>
            <person name="Moschonas N.K."/>
            <person name="Siebert R."/>
            <person name="Fechtel K."/>
            <person name="Bentley D."/>
            <person name="Durbin R."/>
            <person name="Hubbard T."/>
            <person name="Doucette-Stamm L."/>
            <person name="Beck S."/>
            <person name="Smith D.R."/>
            <person name="Rogers J."/>
        </authorList>
    </citation>
    <scope>NUCLEOTIDE SEQUENCE [LARGE SCALE GENOMIC DNA]</scope>
</reference>
<dbReference type="EMBL" id="AC063961">
    <property type="status" value="NOT_ANNOTATED_CDS"/>
    <property type="molecule type" value="Genomic_DNA"/>
</dbReference>
<dbReference type="PANTHER" id="PTHR22741:SF11">
    <property type="entry name" value="SICKLE TAIL PROTEIN HOMOLOG"/>
    <property type="match status" value="1"/>
</dbReference>
<reference evidence="2" key="4">
    <citation type="submission" date="2025-08" db="UniProtKB">
        <authorList>
            <consortium name="Ensembl"/>
        </authorList>
    </citation>
    <scope>IDENTIFICATION</scope>
</reference>
<feature type="region of interest" description="Disordered" evidence="1">
    <location>
        <begin position="1"/>
        <end position="75"/>
    </location>
</feature>
<dbReference type="OpenTargets" id="ENSG00000120549"/>
<name>A0A0U1RQK8_HUMAN</name>
<dbReference type="EMBL" id="AL353650">
    <property type="status" value="NOT_ANNOTATED_CDS"/>
    <property type="molecule type" value="Genomic_DNA"/>
</dbReference>
<dbReference type="Antibodypedia" id="1578">
    <property type="antibodies" value="27 antibodies from 14 providers"/>
</dbReference>
<evidence type="ECO:0000256" key="1">
    <source>
        <dbReference type="SAM" id="MobiDB-lite"/>
    </source>
</evidence>
<keyword evidence="4 5" id="KW-1267">Proteomics identification</keyword>
<dbReference type="EMBL" id="AL391499">
    <property type="status" value="NOT_ANNOTATED_CDS"/>
    <property type="molecule type" value="Genomic_DNA"/>
</dbReference>
<gene>
    <name evidence="2" type="primary">KIAA1217</name>
</gene>
<keyword evidence="3" id="KW-1185">Reference proteome</keyword>
<dbReference type="VEuPathDB" id="HostDB:ENSG00000120549"/>
<sequence length="180" mass="20665">MEENESQKCEPCLPYSADRRQMQEQGKGNLHVTSPEDAECRRTKERLSNGNSRGSVSKSSRNIPRRHTLGGPRSSKEILGMQTSEMDRKREAFLEHLKQKYPHHASAIMGHQERLRDQALKGMLISLQAELDIQRQGAPNCLTVLNHPVWVTRSSIYQRRPLILWKPCLRGMLQPLFPEA</sequence>
<dbReference type="InterPro" id="IPR051825">
    <property type="entry name" value="SRCIN1"/>
</dbReference>
<dbReference type="EMBL" id="AL356477">
    <property type="status" value="NOT_ANNOTATED_CDS"/>
    <property type="molecule type" value="Genomic_DNA"/>
</dbReference>
<dbReference type="EMBL" id="AL392104">
    <property type="status" value="NOT_ANNOTATED_CDS"/>
    <property type="molecule type" value="Genomic_DNA"/>
</dbReference>
<feature type="non-terminal residue" evidence="2">
    <location>
        <position position="180"/>
    </location>
</feature>
<dbReference type="GeneTree" id="ENSGT00940000156098"/>
<dbReference type="EMBL" id="AL355977">
    <property type="status" value="NOT_ANNOTATED_CDS"/>
    <property type="molecule type" value="Genomic_DNA"/>
</dbReference>
<evidence type="ECO:0007829" key="4">
    <source>
        <dbReference type="PeptideAtlas" id="A0A0U1RQK8"/>
    </source>
</evidence>
<proteinExistence type="evidence at protein level"/>
<dbReference type="OrthoDB" id="6022652at2759"/>
<dbReference type="EMBL" id="AL157781">
    <property type="status" value="NOT_ANNOTATED_CDS"/>
    <property type="molecule type" value="Genomic_DNA"/>
</dbReference>
<organism evidence="2 3">
    <name type="scientific">Homo sapiens</name>
    <name type="common">Human</name>
    <dbReference type="NCBI Taxonomy" id="9606"/>
    <lineage>
        <taxon>Eukaryota</taxon>
        <taxon>Metazoa</taxon>
        <taxon>Chordata</taxon>
        <taxon>Craniata</taxon>
        <taxon>Vertebrata</taxon>
        <taxon>Euteleostomi</taxon>
        <taxon>Mammalia</taxon>
        <taxon>Eutheria</taxon>
        <taxon>Euarchontoglires</taxon>
        <taxon>Primates</taxon>
        <taxon>Haplorrhini</taxon>
        <taxon>Catarrhini</taxon>
        <taxon>Hominidae</taxon>
        <taxon>Homo</taxon>
    </lineage>
</organism>
<protein>
    <submittedName>
        <fullName evidence="2">KIAA1217</fullName>
    </submittedName>
</protein>
<reference evidence="2 3" key="1">
    <citation type="journal article" date="2001" name="Nature">
        <title>Initial sequencing and analysis of the human genome.</title>
        <authorList>
            <consortium name="International Human Genome Sequencing Consortium"/>
            <person name="Lander E.S."/>
            <person name="Linton L.M."/>
            <person name="Birren B."/>
            <person name="Nusbaum C."/>
            <person name="Zody M.C."/>
            <person name="Baldwin J."/>
            <person name="Devon K."/>
            <person name="Dewar K."/>
            <person name="Doyle M."/>
            <person name="FitzHugh W."/>
            <person name="Funke R."/>
            <person name="Gage D."/>
            <person name="Harris K."/>
            <person name="Heaford A."/>
            <person name="Howland J."/>
            <person name="Kann L."/>
            <person name="Lehoczky J."/>
            <person name="LeVine R."/>
            <person name="McEwan P."/>
            <person name="McKernan K."/>
            <person name="Meldrim J."/>
            <person name="Mesirov J.P."/>
            <person name="Miranda C."/>
            <person name="Morris W."/>
            <person name="Naylor J."/>
            <person name="Raymond C."/>
            <person name="Rosetti M."/>
            <person name="Santos R."/>
            <person name="Sheridan A."/>
            <person name="Sougnez C."/>
            <person name="Stange-Thomann N."/>
            <person name="Stojanovic N."/>
            <person name="Subramanian A."/>
            <person name="Wyman D."/>
            <person name="Rogers J."/>
            <person name="Sulston J."/>
            <person name="Ainscough R."/>
            <person name="Beck S."/>
            <person name="Bentley D."/>
            <person name="Burton J."/>
            <person name="Clee C."/>
            <person name="Carter N."/>
            <person name="Coulson A."/>
            <person name="Deadman R."/>
            <person name="Deloukas P."/>
            <person name="Dunham A."/>
            <person name="Dunham I."/>
            <person name="Durbin R."/>
            <person name="French L."/>
            <person name="Grafham D."/>
            <person name="Gregory S."/>
            <person name="Hubbard T."/>
            <person name="Humphray S."/>
            <person name="Hunt A."/>
            <person name="Jones M."/>
            <person name="Lloyd C."/>
            <person name="McMurray A."/>
            <person name="Matthews L."/>
            <person name="Mercer S."/>
            <person name="Milne S."/>
            <person name="Mullikin J.C."/>
            <person name="Mungall A."/>
            <person name="Plumb R."/>
            <person name="Ross M."/>
            <person name="Shownkeen R."/>
            <person name="Sims S."/>
            <person name="Waterston R.H."/>
            <person name="Wilson R.K."/>
            <person name="Hillier L.W."/>
            <person name="McPherson J.D."/>
            <person name="Marra M.A."/>
            <person name="Mardis E.R."/>
            <person name="Fulton L.A."/>
            <person name="Chinwalla A.T."/>
            <person name="Pepin K.H."/>
            <person name="Gish W.R."/>
            <person name="Chissoe S.L."/>
            <person name="Wendl M.C."/>
            <person name="Delehaunty K.D."/>
            <person name="Miner T.L."/>
            <person name="Delehaunty A."/>
            <person name="Kramer J.B."/>
            <person name="Cook L.L."/>
            <person name="Fulton R.S."/>
            <person name="Johnson D.L."/>
            <person name="Minx P.J."/>
            <person name="Clifton S.W."/>
            <person name="Hawkins T."/>
            <person name="Branscomb E."/>
            <person name="Predki P."/>
            <person name="Richardson P."/>
            <person name="Wenning S."/>
            <person name="Slezak T."/>
            <person name="Doggett N."/>
            <person name="Cheng J.F."/>
            <person name="Olsen A."/>
            <person name="Lucas S."/>
            <person name="Elkin C."/>
            <person name="Uberbacher E."/>
            <person name="Frazier M."/>
            <person name="Gibbs R.A."/>
            <person name="Muzny D.M."/>
            <person name="Scherer S.E."/>
            <person name="Bouck J.B."/>
            <person name="Sodergren E.J."/>
            <person name="Worley K.C."/>
            <person name="Rives C.M."/>
            <person name="Gorrell J.H."/>
            <person name="Metzker M.L."/>
            <person name="Naylor S.L."/>
            <person name="Kucherlapati R.S."/>
            <person name="Nelson D.L."/>
            <person name="Weinstock G.M."/>
            <person name="Sakaki Y."/>
            <person name="Fujiyama A."/>
            <person name="Hattori M."/>
            <person name="Yada T."/>
            <person name="Toyoda A."/>
            <person name="Itoh T."/>
            <person name="Kawagoe C."/>
            <person name="Watanabe H."/>
            <person name="Totoki Y."/>
            <person name="Taylor T."/>
            <person name="Weissenbach J."/>
            <person name="Heilig R."/>
            <person name="Saurin W."/>
            <person name="Artiguenave F."/>
            <person name="Brottier P."/>
            <person name="Bruls T."/>
            <person name="Pelletier E."/>
            <person name="Robert C."/>
            <person name="Wincker P."/>
            <person name="Smith D.R."/>
            <person name="Doucette-Stamm L."/>
            <person name="Rubenfield M."/>
            <person name="Weinstock K."/>
            <person name="Lee H.M."/>
            <person name="Dubois J."/>
            <person name="Rosenthal A."/>
            <person name="Platzer M."/>
            <person name="Nyakatura G."/>
            <person name="Taudien S."/>
            <person name="Rump A."/>
            <person name="Yang H."/>
            <person name="Yu J."/>
            <person name="Wang J."/>
            <person name="Huang G."/>
            <person name="Gu J."/>
            <person name="Hood L."/>
            <person name="Rowen L."/>
            <person name="Madan A."/>
            <person name="Qin S."/>
            <person name="Davis R.W."/>
            <person name="Federspiel N.A."/>
            <person name="Abola A.P."/>
            <person name="Proctor M.J."/>
            <person name="Myers R.M."/>
            <person name="Schmutz J."/>
            <person name="Dickson M."/>
            <person name="Grimwood J."/>
            <person name="Cox D.R."/>
            <person name="Olson M.V."/>
            <person name="Kaul R."/>
            <person name="Raymond C."/>
            <person name="Shimizu N."/>
            <person name="Kawasaki K."/>
            <person name="Minoshima S."/>
            <person name="Evans G.A."/>
            <person name="Athanasiou M."/>
            <person name="Schultz R."/>
            <person name="Roe B.A."/>
            <person name="Chen F."/>
            <person name="Pan H."/>
            <person name="Ramser J."/>
            <person name="Lehrach H."/>
            <person name="Reinhardt R."/>
            <person name="McCombie W.R."/>
            <person name="de la Bastide M."/>
            <person name="Dedhia N."/>
            <person name="Blocker H."/>
            <person name="Hornischer K."/>
            <person name="Nordsiek G."/>
            <person name="Agarwala R."/>
            <person name="Aravind L."/>
            <person name="Bailey J.A."/>
            <person name="Bateman A."/>
            <person name="Batzoglou S."/>
            <person name="Birney E."/>
            <person name="Bork P."/>
            <person name="Brown D.G."/>
            <person name="Burge C.B."/>
            <person name="Cerutti L."/>
            <person name="Chen H.C."/>
            <person name="Church D."/>
            <person name="Clamp M."/>
            <person name="Copley R.R."/>
            <person name="Doerks T."/>
            <person name="Eddy S.R."/>
            <person name="Eichler E.E."/>
            <person name="Furey T.S."/>
            <person name="Galagan J."/>
            <person name="Gilbert J.G."/>
            <person name="Harmon C."/>
            <person name="Hayashizaki Y."/>
            <person name="Haussler D."/>
            <person name="Hermjakob H."/>
            <person name="Hokamp K."/>
            <person name="Jang W."/>
            <person name="Johnson L.S."/>
            <person name="Jones T.A."/>
            <person name="Kasif S."/>
            <person name="Kaspryzk A."/>
            <person name="Kennedy S."/>
            <person name="Kent W.J."/>
            <person name="Kitts P."/>
            <person name="Koonin E.V."/>
            <person name="Korf I."/>
            <person name="Kulp D."/>
            <person name="Lancet D."/>
            <person name="Lowe T.M."/>
            <person name="McLysaght A."/>
            <person name="Mikkelsen T."/>
            <person name="Moran J.V."/>
            <person name="Mulder N."/>
            <person name="Pollara V.J."/>
            <person name="Ponting C.P."/>
            <person name="Schuler G."/>
            <person name="Schultz J."/>
            <person name="Slater G."/>
            <person name="Smit A.F."/>
            <person name="Stupka E."/>
            <person name="Szustakowski J."/>
            <person name="Thierry-Mieg D."/>
            <person name="Thierry-Mieg J."/>
            <person name="Wagner L."/>
            <person name="Wallis J."/>
            <person name="Wheeler R."/>
            <person name="Williams A."/>
            <person name="Wolf Y.I."/>
            <person name="Wolfe K.H."/>
            <person name="Yang S.P."/>
            <person name="Yeh R.F."/>
            <person name="Collins F."/>
            <person name="Guyer M.S."/>
            <person name="Peterson J."/>
            <person name="Felsenfeld A."/>
            <person name="Wetterstrand K.A."/>
            <person name="Patrinos A."/>
            <person name="Morgan M.J."/>
            <person name="de Jong P."/>
            <person name="Catanese J.J."/>
            <person name="Osoegawa K."/>
            <person name="Shizuya H."/>
            <person name="Choi S."/>
            <person name="Chen Y.J."/>
        </authorList>
    </citation>
    <scope>NUCLEOTIDE SEQUENCE [LARGE SCALE GENOMIC DNA]</scope>
</reference>
<dbReference type="PANTHER" id="PTHR22741">
    <property type="entry name" value="P140CAP/SNIP-RELATED"/>
    <property type="match status" value="1"/>
</dbReference>
<accession>A0A0U1RQK8</accession>
<dbReference type="Ensembl" id="ENST00000635504.1">
    <property type="protein sequence ID" value="ENSP00000489052.1"/>
    <property type="gene ID" value="ENSG00000120549.20"/>
</dbReference>
<dbReference type="Proteomes" id="UP000005640">
    <property type="component" value="Chromosome 10"/>
</dbReference>
<evidence type="ECO:0000313" key="2">
    <source>
        <dbReference type="Ensembl" id="ENSP00000489052.1"/>
    </source>
</evidence>
<reference evidence="2 3" key="3">
    <citation type="journal article" date="2004" name="Nature">
        <title>Finishing the euchromatic sequence of the human genome.</title>
        <authorList>
            <consortium name="International Human Genome Sequencing Consortium"/>
        </authorList>
    </citation>
    <scope>NUCLEOTIDE SEQUENCE [LARGE SCALE GENOMIC DNA]</scope>
</reference>
<dbReference type="Bgee" id="ENSG00000120549">
    <property type="expression patterns" value="Expressed in epithelial cell of pancreas and 188 other cell types or tissues"/>
</dbReference>
<dbReference type="ExpressionAtlas" id="A0A0U1RQK8">
    <property type="expression patterns" value="baseline and differential"/>
</dbReference>
<dbReference type="ChiTaRS" id="KIAA1217">
    <property type="organism name" value="human"/>
</dbReference>
<feature type="compositionally biased region" description="Polar residues" evidence="1">
    <location>
        <begin position="48"/>
        <end position="62"/>
    </location>
</feature>
<dbReference type="EMBL" id="AL356113">
    <property type="status" value="NOT_ANNOTATED_CDS"/>
    <property type="molecule type" value="Genomic_DNA"/>
</dbReference>
<dbReference type="HGNC" id="HGNC:25428">
    <property type="gene designation" value="KIAA1217"/>
</dbReference>
<dbReference type="EMBL" id="AL353583">
    <property type="status" value="NOT_ANNOTATED_CDS"/>
    <property type="molecule type" value="Genomic_DNA"/>
</dbReference>
<dbReference type="Ensembl" id="ENST00000635504.1">
    <property type="protein sequence ID" value="ENSP00000489052.1"/>
    <property type="gene ID" value="ENSG00000120549.19"/>
</dbReference>
<reference evidence="2" key="5">
    <citation type="submission" date="2025-09" db="UniProtKB">
        <authorList>
            <consortium name="Ensembl"/>
        </authorList>
    </citation>
    <scope>IDENTIFICATION</scope>
</reference>
<dbReference type="AlphaFoldDB" id="A0A0U1RQK8"/>
<evidence type="ECO:0007829" key="5">
    <source>
        <dbReference type="ProteomicsDB" id="A0A0U1RQK8"/>
    </source>
</evidence>
<feature type="compositionally biased region" description="Basic and acidic residues" evidence="1">
    <location>
        <begin position="38"/>
        <end position="47"/>
    </location>
</feature>
<dbReference type="MassIVE" id="A0A0U1RQK8"/>